<keyword evidence="3" id="KW-1185">Reference proteome</keyword>
<evidence type="ECO:0000313" key="2">
    <source>
        <dbReference type="EMBL" id="KAJ6800447.1"/>
    </source>
</evidence>
<evidence type="ECO:0000313" key="3">
    <source>
        <dbReference type="Proteomes" id="UP001140949"/>
    </source>
</evidence>
<dbReference type="PANTHER" id="PTHR15323:SF6">
    <property type="entry name" value="CELL DIVISION CYCLE PROTEIN 123 HOMOLOG"/>
    <property type="match status" value="1"/>
</dbReference>
<dbReference type="EMBL" id="JANAVB010038691">
    <property type="protein sequence ID" value="KAJ6800447.1"/>
    <property type="molecule type" value="Genomic_DNA"/>
</dbReference>
<dbReference type="AlphaFoldDB" id="A0AAX6E8I2"/>
<dbReference type="GO" id="GO:0051301">
    <property type="term" value="P:cell division"/>
    <property type="evidence" value="ECO:0007669"/>
    <property type="project" value="UniProtKB-KW"/>
</dbReference>
<accession>A0AAX6E8I2</accession>
<evidence type="ECO:0000256" key="1">
    <source>
        <dbReference type="ARBA" id="ARBA00011047"/>
    </source>
</evidence>
<dbReference type="Proteomes" id="UP001140949">
    <property type="component" value="Unassembled WGS sequence"/>
</dbReference>
<keyword evidence="2" id="KW-0131">Cell cycle</keyword>
<proteinExistence type="inferred from homology"/>
<dbReference type="Pfam" id="PF07065">
    <property type="entry name" value="D123"/>
    <property type="match status" value="1"/>
</dbReference>
<name>A0AAX6E8I2_IRIPA</name>
<dbReference type="GO" id="GO:0005737">
    <property type="term" value="C:cytoplasm"/>
    <property type="evidence" value="ECO:0007669"/>
    <property type="project" value="TreeGrafter"/>
</dbReference>
<comment type="similarity">
    <text evidence="1">Belongs to the CDC123 family.</text>
</comment>
<reference evidence="2" key="1">
    <citation type="journal article" date="2023" name="GigaByte">
        <title>Genome assembly of the bearded iris, Iris pallida Lam.</title>
        <authorList>
            <person name="Bruccoleri R.E."/>
            <person name="Oakeley E.J."/>
            <person name="Faust A.M.E."/>
            <person name="Altorfer M."/>
            <person name="Dessus-Babus S."/>
            <person name="Burckhardt D."/>
            <person name="Oertli M."/>
            <person name="Naumann U."/>
            <person name="Petersen F."/>
            <person name="Wong J."/>
        </authorList>
    </citation>
    <scope>NUCLEOTIDE SEQUENCE</scope>
    <source>
        <strain evidence="2">GSM-AAB239-AS_SAM_17_03QT</strain>
    </source>
</reference>
<sequence>MKLLLEKFFDDIVEPRFESNNYTFDVYVTKEDQRVKLLDFSPWREFTLPLMFDWEELEEEGFGEGVVDFRIVESQLAVRPGLKTAVPYDYLDMGEGSGWDQFLKKADEELRTQQVQNSESDV</sequence>
<gene>
    <name evidence="2" type="ORF">M6B38_109760</name>
</gene>
<reference evidence="2" key="2">
    <citation type="submission" date="2023-04" db="EMBL/GenBank/DDBJ databases">
        <authorList>
            <person name="Bruccoleri R.E."/>
            <person name="Oakeley E.J."/>
            <person name="Faust A.-M."/>
            <person name="Dessus-Babus S."/>
            <person name="Altorfer M."/>
            <person name="Burckhardt D."/>
            <person name="Oertli M."/>
            <person name="Naumann U."/>
            <person name="Petersen F."/>
            <person name="Wong J."/>
        </authorList>
    </citation>
    <scope>NUCLEOTIDE SEQUENCE</scope>
    <source>
        <strain evidence="2">GSM-AAB239-AS_SAM_17_03QT</strain>
        <tissue evidence="2">Leaf</tissue>
    </source>
</reference>
<comment type="caution">
    <text evidence="2">The sequence shown here is derived from an EMBL/GenBank/DDBJ whole genome shotgun (WGS) entry which is preliminary data.</text>
</comment>
<protein>
    <submittedName>
        <fullName evidence="2">Cell division cycle protein 123-like protein</fullName>
    </submittedName>
</protein>
<organism evidence="2 3">
    <name type="scientific">Iris pallida</name>
    <name type="common">Sweet iris</name>
    <dbReference type="NCBI Taxonomy" id="29817"/>
    <lineage>
        <taxon>Eukaryota</taxon>
        <taxon>Viridiplantae</taxon>
        <taxon>Streptophyta</taxon>
        <taxon>Embryophyta</taxon>
        <taxon>Tracheophyta</taxon>
        <taxon>Spermatophyta</taxon>
        <taxon>Magnoliopsida</taxon>
        <taxon>Liliopsida</taxon>
        <taxon>Asparagales</taxon>
        <taxon>Iridaceae</taxon>
        <taxon>Iridoideae</taxon>
        <taxon>Irideae</taxon>
        <taxon>Iris</taxon>
    </lineage>
</organism>
<dbReference type="InterPro" id="IPR009772">
    <property type="entry name" value="CDC123"/>
</dbReference>
<keyword evidence="2" id="KW-0132">Cell division</keyword>
<dbReference type="PANTHER" id="PTHR15323">
    <property type="entry name" value="D123 PROTEIN"/>
    <property type="match status" value="1"/>
</dbReference>